<feature type="domain" description="Solute-binding protein family 5" evidence="3">
    <location>
        <begin position="98"/>
        <end position="477"/>
    </location>
</feature>
<reference evidence="4 5" key="1">
    <citation type="submission" date="2013-07" db="EMBL/GenBank/DDBJ databases">
        <authorList>
            <person name="Genoscope - CEA"/>
        </authorList>
    </citation>
    <scope>NUCLEOTIDE SEQUENCE [LARGE SCALE GENOMIC DNA]</scope>
    <source>
        <strain evidence="4 5">G6</strain>
    </source>
</reference>
<dbReference type="InterPro" id="IPR050017">
    <property type="entry name" value="DppA_dipep"/>
</dbReference>
<dbReference type="PANTHER" id="PTHR30290:SF38">
    <property type="entry name" value="D,D-DIPEPTIDE-BINDING PERIPLASMIC PROTEIN DDPA-RELATED"/>
    <property type="match status" value="1"/>
</dbReference>
<dbReference type="AlphaFoldDB" id="A0A068QXW3"/>
<dbReference type="GO" id="GO:0071916">
    <property type="term" value="F:dipeptide transmembrane transporter activity"/>
    <property type="evidence" value="ECO:0007669"/>
    <property type="project" value="InterPro"/>
</dbReference>
<evidence type="ECO:0000313" key="4">
    <source>
        <dbReference type="EMBL" id="CDG19862.1"/>
    </source>
</evidence>
<dbReference type="NCBIfam" id="NF043070">
    <property type="entry name" value="DppA_dipep"/>
    <property type="match status" value="1"/>
</dbReference>
<dbReference type="InterPro" id="IPR000914">
    <property type="entry name" value="SBP_5_dom"/>
</dbReference>
<dbReference type="PIRSF" id="PIRSF002741">
    <property type="entry name" value="MppA"/>
    <property type="match status" value="1"/>
</dbReference>
<proteinExistence type="inferred from homology"/>
<dbReference type="KEGG" id="xpo:XPG1_0207"/>
<dbReference type="CDD" id="cd08493">
    <property type="entry name" value="PBP2_DppA_like"/>
    <property type="match status" value="1"/>
</dbReference>
<dbReference type="PROSITE" id="PS01040">
    <property type="entry name" value="SBP_BACTERIAL_5"/>
    <property type="match status" value="1"/>
</dbReference>
<dbReference type="Pfam" id="PF00496">
    <property type="entry name" value="SBP_bac_5"/>
    <property type="match status" value="1"/>
</dbReference>
<dbReference type="HOGENOM" id="CLU_017028_7_0_6"/>
<dbReference type="GO" id="GO:0043190">
    <property type="term" value="C:ATP-binding cassette (ABC) transporter complex"/>
    <property type="evidence" value="ECO:0007669"/>
    <property type="project" value="InterPro"/>
</dbReference>
<dbReference type="FunFam" id="3.40.190.10:FF:000036">
    <property type="entry name" value="Dipeptide ABC transporter, substrate-binding protein"/>
    <property type="match status" value="1"/>
</dbReference>
<evidence type="ECO:0000259" key="3">
    <source>
        <dbReference type="Pfam" id="PF00496"/>
    </source>
</evidence>
<dbReference type="GO" id="GO:1904680">
    <property type="term" value="F:peptide transmembrane transporter activity"/>
    <property type="evidence" value="ECO:0007669"/>
    <property type="project" value="TreeGrafter"/>
</dbReference>
<dbReference type="Gene3D" id="3.10.105.10">
    <property type="entry name" value="Dipeptide-binding Protein, Domain 3"/>
    <property type="match status" value="1"/>
</dbReference>
<dbReference type="InterPro" id="IPR030678">
    <property type="entry name" value="Peptide/Ni-bd"/>
</dbReference>
<dbReference type="Gene3D" id="3.90.76.10">
    <property type="entry name" value="Dipeptide-binding Protein, Domain 1"/>
    <property type="match status" value="1"/>
</dbReference>
<dbReference type="FunFam" id="3.10.105.10:FF:000002">
    <property type="entry name" value="Dipeptide ABC transporter, substrate-binding protein"/>
    <property type="match status" value="1"/>
</dbReference>
<comment type="similarity">
    <text evidence="1">Belongs to the bacterial solute-binding protein 5 family.</text>
</comment>
<sequence>MAFRDKTLGWLQRHKHKINGVNVMTIFKKKQPSLLTLGVGLIALTITASIQAKTLVYCSEGSPEGFNPQLFTSGTTYDATSRQIYNRLVDFKVGTTSIIPSLAESWDVSDDGKVYTFHLRKGVKWHSNKAFEPTRDFNADDVIFTFMRQKDKNHPYHQVSGGSYEYFIGMDMGSIISKIEKVDDYTVRFVLSRPEAPFLADIAMDFASILSKEYADVMMKAGTPEKIDLNPIGTGPFQLVQYQKDSRILYKAFKDYWEGPAKIDRLVFSITPDASVRYAKLQKNECQVMPYPNPADLARMKQDKNIVLLEQAGLNVGYLSFNVTKPPLDSVKVRQALVMAVNKDAILEAVYQGAGQKAKNLIPPTMWGYNEDIKDYTYDPAKAKELLGEAGLSNGFETDLWAMPVQRPYNPNARRMAEIIQADWAKIGVKAKIVSYEWGEYLKRAKEGEPKTVMMGWTGDNGDPDNFFGTLFSCAAKERGSNYSKWCYKPFEDVIQPARETADVNKRTELYKQAQVVMHEQVPALIIAHSTAYEPVRKEVTGYLVDPLGRHIFYNVDLK</sequence>
<gene>
    <name evidence="4" type="primary">dppA</name>
    <name evidence="4" type="ORF">XPG1_0207</name>
</gene>
<dbReference type="FunFam" id="3.90.76.10:FF:000002">
    <property type="entry name" value="Dipeptide ABC transporter, substrate-binding protein"/>
    <property type="match status" value="1"/>
</dbReference>
<dbReference type="STRING" id="1354304.XPG1_0207"/>
<keyword evidence="2" id="KW-0732">Signal</keyword>
<dbReference type="GO" id="GO:0030288">
    <property type="term" value="C:outer membrane-bounded periplasmic space"/>
    <property type="evidence" value="ECO:0007669"/>
    <property type="project" value="InterPro"/>
</dbReference>
<organism evidence="4 5">
    <name type="scientific">Xenorhabdus poinarii G6</name>
    <dbReference type="NCBI Taxonomy" id="1354304"/>
    <lineage>
        <taxon>Bacteria</taxon>
        <taxon>Pseudomonadati</taxon>
        <taxon>Pseudomonadota</taxon>
        <taxon>Gammaproteobacteria</taxon>
        <taxon>Enterobacterales</taxon>
        <taxon>Morganellaceae</taxon>
        <taxon>Xenorhabdus</taxon>
    </lineage>
</organism>
<evidence type="ECO:0000256" key="1">
    <source>
        <dbReference type="ARBA" id="ARBA00005695"/>
    </source>
</evidence>
<evidence type="ECO:0000256" key="2">
    <source>
        <dbReference type="ARBA" id="ARBA00022729"/>
    </source>
</evidence>
<accession>A0A068QXW3</accession>
<dbReference type="PANTHER" id="PTHR30290">
    <property type="entry name" value="PERIPLASMIC BINDING COMPONENT OF ABC TRANSPORTER"/>
    <property type="match status" value="1"/>
</dbReference>
<keyword evidence="5" id="KW-1185">Reference proteome</keyword>
<evidence type="ECO:0000313" key="5">
    <source>
        <dbReference type="Proteomes" id="UP000032735"/>
    </source>
</evidence>
<protein>
    <submittedName>
        <fullName evidence="4">Periplasmic dipeptide transport protein</fullName>
    </submittedName>
</protein>
<dbReference type="Gene3D" id="3.40.190.10">
    <property type="entry name" value="Periplasmic binding protein-like II"/>
    <property type="match status" value="1"/>
</dbReference>
<dbReference type="SUPFAM" id="SSF53850">
    <property type="entry name" value="Periplasmic binding protein-like II"/>
    <property type="match status" value="1"/>
</dbReference>
<dbReference type="InterPro" id="IPR023765">
    <property type="entry name" value="SBP_5_CS"/>
</dbReference>
<name>A0A068QXW3_9GAMM</name>
<dbReference type="InterPro" id="IPR039424">
    <property type="entry name" value="SBP_5"/>
</dbReference>
<dbReference type="EMBL" id="FO704551">
    <property type="protein sequence ID" value="CDG19862.1"/>
    <property type="molecule type" value="Genomic_DNA"/>
</dbReference>
<dbReference type="Proteomes" id="UP000032735">
    <property type="component" value="Chromosome"/>
</dbReference>